<keyword evidence="3" id="KW-1185">Reference proteome</keyword>
<dbReference type="Proteomes" id="UP000813461">
    <property type="component" value="Unassembled WGS sequence"/>
</dbReference>
<dbReference type="InterPro" id="IPR001810">
    <property type="entry name" value="F-box_dom"/>
</dbReference>
<protein>
    <recommendedName>
        <fullName evidence="1">F-box domain-containing protein</fullName>
    </recommendedName>
</protein>
<dbReference type="AlphaFoldDB" id="A0A8K0QZ30"/>
<evidence type="ECO:0000259" key="1">
    <source>
        <dbReference type="Pfam" id="PF13013"/>
    </source>
</evidence>
<evidence type="ECO:0000313" key="2">
    <source>
        <dbReference type="EMBL" id="KAH7080840.1"/>
    </source>
</evidence>
<dbReference type="EMBL" id="JAGMVJ010000015">
    <property type="protein sequence ID" value="KAH7080840.1"/>
    <property type="molecule type" value="Genomic_DNA"/>
</dbReference>
<evidence type="ECO:0000313" key="3">
    <source>
        <dbReference type="Proteomes" id="UP000813461"/>
    </source>
</evidence>
<accession>A0A8K0QZ30</accession>
<name>A0A8K0QZ30_9PLEO</name>
<sequence>MKVKKEQAGAVFQPSHSVLTSAARTRDLIRSEDAFRFLDLPGELRNRIYQLVDVTPGLVTLAIPANPRIRRIRGTGYSSRLQLRGLALTQVCREIRGEFRPLLLRDVVVSLRDIEMYVHAFVEQPKMNYRRAFGLFHDKIGIIQISLSSYSEVDVLYLLRLKARHPDSRIKLCPHAGYGKISSLCERFFNNSNQKWKSWICNGTISQVRLRISSPVDRFSSTCLFFYIVFRTHRIPHWIEELGLTKASASKEILASIGLDTPDTRVEFGLND</sequence>
<proteinExistence type="predicted"/>
<reference evidence="2" key="1">
    <citation type="journal article" date="2021" name="Nat. Commun.">
        <title>Genetic determinants of endophytism in the Arabidopsis root mycobiome.</title>
        <authorList>
            <person name="Mesny F."/>
            <person name="Miyauchi S."/>
            <person name="Thiergart T."/>
            <person name="Pickel B."/>
            <person name="Atanasova L."/>
            <person name="Karlsson M."/>
            <person name="Huettel B."/>
            <person name="Barry K.W."/>
            <person name="Haridas S."/>
            <person name="Chen C."/>
            <person name="Bauer D."/>
            <person name="Andreopoulos W."/>
            <person name="Pangilinan J."/>
            <person name="LaButti K."/>
            <person name="Riley R."/>
            <person name="Lipzen A."/>
            <person name="Clum A."/>
            <person name="Drula E."/>
            <person name="Henrissat B."/>
            <person name="Kohler A."/>
            <person name="Grigoriev I.V."/>
            <person name="Martin F.M."/>
            <person name="Hacquard S."/>
        </authorList>
    </citation>
    <scope>NUCLEOTIDE SEQUENCE</scope>
    <source>
        <strain evidence="2">MPI-SDFR-AT-0120</strain>
    </source>
</reference>
<feature type="domain" description="F-box" evidence="1">
    <location>
        <begin position="17"/>
        <end position="101"/>
    </location>
</feature>
<comment type="caution">
    <text evidence="2">The sequence shown here is derived from an EMBL/GenBank/DDBJ whole genome shotgun (WGS) entry which is preliminary data.</text>
</comment>
<dbReference type="OrthoDB" id="3690596at2759"/>
<gene>
    <name evidence="2" type="ORF">FB567DRAFT_113988</name>
</gene>
<organism evidence="2 3">
    <name type="scientific">Paraphoma chrysanthemicola</name>
    <dbReference type="NCBI Taxonomy" id="798071"/>
    <lineage>
        <taxon>Eukaryota</taxon>
        <taxon>Fungi</taxon>
        <taxon>Dikarya</taxon>
        <taxon>Ascomycota</taxon>
        <taxon>Pezizomycotina</taxon>
        <taxon>Dothideomycetes</taxon>
        <taxon>Pleosporomycetidae</taxon>
        <taxon>Pleosporales</taxon>
        <taxon>Pleosporineae</taxon>
        <taxon>Phaeosphaeriaceae</taxon>
        <taxon>Paraphoma</taxon>
    </lineage>
</organism>
<dbReference type="Pfam" id="PF13013">
    <property type="entry name" value="F-box-like_2"/>
    <property type="match status" value="1"/>
</dbReference>